<evidence type="ECO:0000259" key="3">
    <source>
        <dbReference type="Pfam" id="PF21621"/>
    </source>
</evidence>
<evidence type="ECO:0000256" key="1">
    <source>
        <dbReference type="ARBA" id="ARBA00029741"/>
    </source>
</evidence>
<evidence type="ECO:0000313" key="5">
    <source>
        <dbReference type="Proteomes" id="UP000282311"/>
    </source>
</evidence>
<organism evidence="4 5">
    <name type="scientific">Paenibacillus ginsengarvi</name>
    <dbReference type="NCBI Taxonomy" id="400777"/>
    <lineage>
        <taxon>Bacteria</taxon>
        <taxon>Bacillati</taxon>
        <taxon>Bacillota</taxon>
        <taxon>Bacilli</taxon>
        <taxon>Bacillales</taxon>
        <taxon>Paenibacillaceae</taxon>
        <taxon>Paenibacillus</taxon>
    </lineage>
</organism>
<dbReference type="SUPFAM" id="SSF51182">
    <property type="entry name" value="RmlC-like cupins"/>
    <property type="match status" value="1"/>
</dbReference>
<keyword evidence="4" id="KW-0413">Isomerase</keyword>
<dbReference type="AlphaFoldDB" id="A0A3B0CKX7"/>
<feature type="domain" description="Mannose-6-phosphate isomerase cupin" evidence="3">
    <location>
        <begin position="294"/>
        <end position="354"/>
    </location>
</feature>
<dbReference type="InterPro" id="IPR011051">
    <property type="entry name" value="RmlC_Cupin_sf"/>
</dbReference>
<dbReference type="InterPro" id="IPR049071">
    <property type="entry name" value="MPI_cupin_dom"/>
</dbReference>
<dbReference type="CDD" id="cd07010">
    <property type="entry name" value="cupin_PMI_type_I_N_bac"/>
    <property type="match status" value="1"/>
</dbReference>
<sequence length="374" mass="41646">MNDANKSLSQIPLRLIDDRVWRTYRGGLGLEAWRRQHDPRDSDYPELWVASTVQAVNAGREHAAAEGLSQVALPGSPDGTAVTLKELIESDPARFLGAEHARRYESSPALLVKVLDSCERLTIQVHPDPDFALEAFDSRFGKTEAWYVLGGRTIDGEPPYVLLGFKPHVTKELWRRLFEEQDIPAMLDALHKVEVREGDVFLIAGGLPHAIGSGCLLIEIQEPTDLTLRTERTTPRGVRLPDRACHQGIGFDRMLDCFHYEAACLTDTLFRTKIVPEVADHQDGGTETFLIQPKHTERFRMNRLQVTGQYEMAKQDEFAVAIVVAGSGTLLFASGEAALGTGDTLFLPAGLRHMTWRANDPREALVVVLCYPPK</sequence>
<name>A0A3B0CKX7_9BACL</name>
<proteinExistence type="predicted"/>
<gene>
    <name evidence="4" type="ORF">D7M11_10175</name>
</gene>
<dbReference type="EMBL" id="RBAH01000006">
    <property type="protein sequence ID" value="RKN84889.1"/>
    <property type="molecule type" value="Genomic_DNA"/>
</dbReference>
<dbReference type="Gene3D" id="2.60.120.10">
    <property type="entry name" value="Jelly Rolls"/>
    <property type="match status" value="2"/>
</dbReference>
<dbReference type="OrthoDB" id="9808275at2"/>
<comment type="caution">
    <text evidence="4">The sequence shown here is derived from an EMBL/GenBank/DDBJ whole genome shotgun (WGS) entry which is preliminary data.</text>
</comment>
<evidence type="ECO:0000313" key="4">
    <source>
        <dbReference type="EMBL" id="RKN84889.1"/>
    </source>
</evidence>
<protein>
    <recommendedName>
        <fullName evidence="1">Phosphohexomutase</fullName>
    </recommendedName>
    <alternativeName>
        <fullName evidence="2">Phosphomannose isomerase</fullName>
    </alternativeName>
</protein>
<keyword evidence="5" id="KW-1185">Reference proteome</keyword>
<reference evidence="4 5" key="1">
    <citation type="journal article" date="2007" name="Int. J. Syst. Evol. Microbiol.">
        <title>Paenibacillus ginsengarvi sp. nov., isolated from soil from ginseng cultivation.</title>
        <authorList>
            <person name="Yoon M.H."/>
            <person name="Ten L.N."/>
            <person name="Im W.T."/>
        </authorList>
    </citation>
    <scope>NUCLEOTIDE SEQUENCE [LARGE SCALE GENOMIC DNA]</scope>
    <source>
        <strain evidence="4 5">KCTC 13059</strain>
    </source>
</reference>
<accession>A0A3B0CKX7</accession>
<dbReference type="Pfam" id="PF21621">
    <property type="entry name" value="MPI_cupin_dom"/>
    <property type="match status" value="1"/>
</dbReference>
<dbReference type="RefSeq" id="WP_120747095.1">
    <property type="nucleotide sequence ID" value="NZ_RBAH01000006.1"/>
</dbReference>
<dbReference type="Proteomes" id="UP000282311">
    <property type="component" value="Unassembled WGS sequence"/>
</dbReference>
<dbReference type="GO" id="GO:0016853">
    <property type="term" value="F:isomerase activity"/>
    <property type="evidence" value="ECO:0007669"/>
    <property type="project" value="UniProtKB-KW"/>
</dbReference>
<dbReference type="InterPro" id="IPR014710">
    <property type="entry name" value="RmlC-like_jellyroll"/>
</dbReference>
<evidence type="ECO:0000256" key="2">
    <source>
        <dbReference type="ARBA" id="ARBA00030762"/>
    </source>
</evidence>